<dbReference type="SMART" id="SM01252">
    <property type="entry name" value="KilA-N"/>
    <property type="match status" value="1"/>
</dbReference>
<proteinExistence type="predicted"/>
<organism evidence="3 4">
    <name type="scientific">Citrobacter werkmanii</name>
    <dbReference type="NCBI Taxonomy" id="67827"/>
    <lineage>
        <taxon>Bacteria</taxon>
        <taxon>Pseudomonadati</taxon>
        <taxon>Pseudomonadota</taxon>
        <taxon>Gammaproteobacteria</taxon>
        <taxon>Enterobacterales</taxon>
        <taxon>Enterobacteriaceae</taxon>
        <taxon>Citrobacter</taxon>
        <taxon>Citrobacter freundii complex</taxon>
    </lineage>
</organism>
<accession>A0AA37ZC92</accession>
<feature type="coiled-coil region" evidence="1">
    <location>
        <begin position="131"/>
        <end position="171"/>
    </location>
</feature>
<dbReference type="Proteomes" id="UP000867745">
    <property type="component" value="Unassembled WGS sequence"/>
</dbReference>
<dbReference type="AlphaFoldDB" id="A0AA37ZC92"/>
<dbReference type="InterPro" id="IPR018004">
    <property type="entry name" value="KilA/APSES_HTH"/>
</dbReference>
<evidence type="ECO:0000313" key="3">
    <source>
        <dbReference type="EMBL" id="HAT7594752.1"/>
    </source>
</evidence>
<evidence type="ECO:0000259" key="2">
    <source>
        <dbReference type="PROSITE" id="PS51301"/>
    </source>
</evidence>
<protein>
    <submittedName>
        <fullName evidence="3">KilA-N domain-containing protein</fullName>
    </submittedName>
</protein>
<evidence type="ECO:0000313" key="4">
    <source>
        <dbReference type="Proteomes" id="UP000867745"/>
    </source>
</evidence>
<dbReference type="PROSITE" id="PS51301">
    <property type="entry name" value="KILA_N"/>
    <property type="match status" value="1"/>
</dbReference>
<name>A0AA37ZC92_9ENTR</name>
<reference evidence="3" key="2">
    <citation type="submission" date="2020-11" db="EMBL/GenBank/DDBJ databases">
        <authorList>
            <consortium name="NCBI Pathogen Detection Project"/>
        </authorList>
    </citation>
    <scope>NUCLEOTIDE SEQUENCE</scope>
    <source>
        <strain evidence="3">RS189</strain>
    </source>
</reference>
<sequence>MNTTKNEIAAPVICGVEITTDAEGRFNLNALHRASGKEQKNRPNYWLTLDSTKALISELERSITDAGFSASVIKTIKGGLNQGSFAHELLAIEYAGWISPAFRLQVNQTFLDYRTGKLTLPAKHSASHQLIQSQQRQIELLEELLMRERENSQLRAKLEEKNNNHQPLTNQELLRERDELAERLGRSRNYATLDAVERKMGREYQWHRLRNWCLRNNVEPLVLRKFQCVHAWPRGAWMDAYGVDLEELFG</sequence>
<keyword evidence="1" id="KW-0175">Coiled coil</keyword>
<feature type="domain" description="KilA-N" evidence="2">
    <location>
        <begin position="7"/>
        <end position="113"/>
    </location>
</feature>
<dbReference type="EMBL" id="DACUGV010000010">
    <property type="protein sequence ID" value="HAT7594752.1"/>
    <property type="molecule type" value="Genomic_DNA"/>
</dbReference>
<evidence type="ECO:0000256" key="1">
    <source>
        <dbReference type="SAM" id="Coils"/>
    </source>
</evidence>
<comment type="caution">
    <text evidence="3">The sequence shown here is derived from an EMBL/GenBank/DDBJ whole genome shotgun (WGS) entry which is preliminary data.</text>
</comment>
<dbReference type="Pfam" id="PF04383">
    <property type="entry name" value="KilA-N"/>
    <property type="match status" value="1"/>
</dbReference>
<dbReference type="InterPro" id="IPR017880">
    <property type="entry name" value="KilA_N"/>
</dbReference>
<gene>
    <name evidence="3" type="ORF">JAW44_004558</name>
</gene>
<reference evidence="3" key="1">
    <citation type="journal article" date="2018" name="Genome Biol.">
        <title>SKESA: strategic k-mer extension for scrupulous assemblies.</title>
        <authorList>
            <person name="Souvorov A."/>
            <person name="Agarwala R."/>
            <person name="Lipman D.J."/>
        </authorList>
    </citation>
    <scope>NUCLEOTIDE SEQUENCE</scope>
    <source>
        <strain evidence="3">RS189</strain>
    </source>
</reference>